<reference evidence="2" key="1">
    <citation type="journal article" date="2020" name="Cell">
        <title>Large-Scale Comparative Analyses of Tick Genomes Elucidate Their Genetic Diversity and Vector Capacities.</title>
        <authorList>
            <consortium name="Tick Genome and Microbiome Consortium (TIGMIC)"/>
            <person name="Jia N."/>
            <person name="Wang J."/>
            <person name="Shi W."/>
            <person name="Du L."/>
            <person name="Sun Y."/>
            <person name="Zhan W."/>
            <person name="Jiang J.F."/>
            <person name="Wang Q."/>
            <person name="Zhang B."/>
            <person name="Ji P."/>
            <person name="Bell-Sakyi L."/>
            <person name="Cui X.M."/>
            <person name="Yuan T.T."/>
            <person name="Jiang B.G."/>
            <person name="Yang W.F."/>
            <person name="Lam T.T."/>
            <person name="Chang Q.C."/>
            <person name="Ding S.J."/>
            <person name="Wang X.J."/>
            <person name="Zhu J.G."/>
            <person name="Ruan X.D."/>
            <person name="Zhao L."/>
            <person name="Wei J.T."/>
            <person name="Ye R.Z."/>
            <person name="Que T.C."/>
            <person name="Du C.H."/>
            <person name="Zhou Y.H."/>
            <person name="Cheng J.X."/>
            <person name="Dai P.F."/>
            <person name="Guo W.B."/>
            <person name="Han X.H."/>
            <person name="Huang E.J."/>
            <person name="Li L.F."/>
            <person name="Wei W."/>
            <person name="Gao Y.C."/>
            <person name="Liu J.Z."/>
            <person name="Shao H.Z."/>
            <person name="Wang X."/>
            <person name="Wang C.C."/>
            <person name="Yang T.C."/>
            <person name="Huo Q.B."/>
            <person name="Li W."/>
            <person name="Chen H.Y."/>
            <person name="Chen S.E."/>
            <person name="Zhou L.G."/>
            <person name="Ni X.B."/>
            <person name="Tian J.H."/>
            <person name="Sheng Y."/>
            <person name="Liu T."/>
            <person name="Pan Y.S."/>
            <person name="Xia L.Y."/>
            <person name="Li J."/>
            <person name="Zhao F."/>
            <person name="Cao W.C."/>
        </authorList>
    </citation>
    <scope>NUCLEOTIDE SEQUENCE</scope>
    <source>
        <strain evidence="2">Rsan-2018</strain>
    </source>
</reference>
<name>A0A9D4T9E5_RHISA</name>
<evidence type="ECO:0000313" key="3">
    <source>
        <dbReference type="Proteomes" id="UP000821837"/>
    </source>
</evidence>
<sequence>MHAVLLNALPVELRHLAAASTSRPQPYDHLCAAVLACYGHTYRPHWWSPCGTRRTAAFTRPRRHYIDYDAFYLVPATGASIPVQGHHDKVEDPPTSTDLPIERSVTLAHHPTPSPTSTACDTAETSDSTTATLPRALESDNVIVSSAVRHPITETSPSRMSHESDLPSTSTFCASWKKRLPSSSKSSAAEVPARDQQRPNFGDAAAMT</sequence>
<protein>
    <submittedName>
        <fullName evidence="2">Uncharacterized protein</fullName>
    </submittedName>
</protein>
<comment type="caution">
    <text evidence="2">The sequence shown here is derived from an EMBL/GenBank/DDBJ whole genome shotgun (WGS) entry which is preliminary data.</text>
</comment>
<feature type="region of interest" description="Disordered" evidence="1">
    <location>
        <begin position="107"/>
        <end position="208"/>
    </location>
</feature>
<evidence type="ECO:0000313" key="2">
    <source>
        <dbReference type="EMBL" id="KAH7983285.1"/>
    </source>
</evidence>
<gene>
    <name evidence="2" type="ORF">HPB52_010615</name>
</gene>
<organism evidence="2 3">
    <name type="scientific">Rhipicephalus sanguineus</name>
    <name type="common">Brown dog tick</name>
    <name type="synonym">Ixodes sanguineus</name>
    <dbReference type="NCBI Taxonomy" id="34632"/>
    <lineage>
        <taxon>Eukaryota</taxon>
        <taxon>Metazoa</taxon>
        <taxon>Ecdysozoa</taxon>
        <taxon>Arthropoda</taxon>
        <taxon>Chelicerata</taxon>
        <taxon>Arachnida</taxon>
        <taxon>Acari</taxon>
        <taxon>Parasitiformes</taxon>
        <taxon>Ixodida</taxon>
        <taxon>Ixodoidea</taxon>
        <taxon>Ixodidae</taxon>
        <taxon>Rhipicephalinae</taxon>
        <taxon>Rhipicephalus</taxon>
        <taxon>Rhipicephalus</taxon>
    </lineage>
</organism>
<feature type="compositionally biased region" description="Low complexity" evidence="1">
    <location>
        <begin position="116"/>
        <end position="132"/>
    </location>
</feature>
<reference evidence="2" key="2">
    <citation type="submission" date="2021-09" db="EMBL/GenBank/DDBJ databases">
        <authorList>
            <person name="Jia N."/>
            <person name="Wang J."/>
            <person name="Shi W."/>
            <person name="Du L."/>
            <person name="Sun Y."/>
            <person name="Zhan W."/>
            <person name="Jiang J."/>
            <person name="Wang Q."/>
            <person name="Zhang B."/>
            <person name="Ji P."/>
            <person name="Sakyi L.B."/>
            <person name="Cui X."/>
            <person name="Yuan T."/>
            <person name="Jiang B."/>
            <person name="Yang W."/>
            <person name="Lam T.T.-Y."/>
            <person name="Chang Q."/>
            <person name="Ding S."/>
            <person name="Wang X."/>
            <person name="Zhu J."/>
            <person name="Ruan X."/>
            <person name="Zhao L."/>
            <person name="Wei J."/>
            <person name="Que T."/>
            <person name="Du C."/>
            <person name="Cheng J."/>
            <person name="Dai P."/>
            <person name="Han X."/>
            <person name="Huang E."/>
            <person name="Gao Y."/>
            <person name="Liu J."/>
            <person name="Shao H."/>
            <person name="Ye R."/>
            <person name="Li L."/>
            <person name="Wei W."/>
            <person name="Wang X."/>
            <person name="Wang C."/>
            <person name="Huo Q."/>
            <person name="Li W."/>
            <person name="Guo W."/>
            <person name="Chen H."/>
            <person name="Chen S."/>
            <person name="Zhou L."/>
            <person name="Zhou L."/>
            <person name="Ni X."/>
            <person name="Tian J."/>
            <person name="Zhou Y."/>
            <person name="Sheng Y."/>
            <person name="Liu T."/>
            <person name="Pan Y."/>
            <person name="Xia L."/>
            <person name="Li J."/>
            <person name="Zhao F."/>
            <person name="Cao W."/>
        </authorList>
    </citation>
    <scope>NUCLEOTIDE SEQUENCE</scope>
    <source>
        <strain evidence="2">Rsan-2018</strain>
        <tissue evidence="2">Larvae</tissue>
    </source>
</reference>
<accession>A0A9D4T9E5</accession>
<dbReference type="AlphaFoldDB" id="A0A9D4T9E5"/>
<dbReference type="Proteomes" id="UP000821837">
    <property type="component" value="Chromosome 1"/>
</dbReference>
<dbReference type="EMBL" id="JABSTV010001245">
    <property type="protein sequence ID" value="KAH7983285.1"/>
    <property type="molecule type" value="Genomic_DNA"/>
</dbReference>
<proteinExistence type="predicted"/>
<evidence type="ECO:0000256" key="1">
    <source>
        <dbReference type="SAM" id="MobiDB-lite"/>
    </source>
</evidence>
<keyword evidence="3" id="KW-1185">Reference proteome</keyword>